<reference evidence="1 2" key="1">
    <citation type="submission" date="2016-10" db="EMBL/GenBank/DDBJ databases">
        <authorList>
            <person name="de Groot N.N."/>
        </authorList>
    </citation>
    <scope>NUCLEOTIDE SEQUENCE [LARGE SCALE GENOMIC DNA]</scope>
    <source>
        <strain evidence="1 2">DSM 15123</strain>
    </source>
</reference>
<evidence type="ECO:0008006" key="3">
    <source>
        <dbReference type="Google" id="ProtNLM"/>
    </source>
</evidence>
<organism evidence="1 2">
    <name type="scientific">Brachymonas denitrificans DSM 15123</name>
    <dbReference type="NCBI Taxonomy" id="1121117"/>
    <lineage>
        <taxon>Bacteria</taxon>
        <taxon>Pseudomonadati</taxon>
        <taxon>Pseudomonadota</taxon>
        <taxon>Betaproteobacteria</taxon>
        <taxon>Burkholderiales</taxon>
        <taxon>Comamonadaceae</taxon>
        <taxon>Brachymonas</taxon>
    </lineage>
</organism>
<sequence>MGGRLQLAEQHAHVLQQTVTRTQDELLGYSRYTSYLTLGKQTLAEHTKLLTATVVREEGVTEVIERSLLGFASSGTVAIWYTAEYPFGYDLQPGQFDLRATADGLEVRLKKPRLVTSPAVRDLRYKILAGGVLTDEKVAVIQLYAKAAQEAAGKGQALAADPAVVALCEKRLVEFLREFLRQQPGVRNVPHIRVVYTD</sequence>
<gene>
    <name evidence="1" type="ORF">SAMN02745977_02444</name>
</gene>
<protein>
    <recommendedName>
        <fullName evidence="3">DUF4230 domain-containing protein</fullName>
    </recommendedName>
</protein>
<dbReference type="RefSeq" id="WP_234970146.1">
    <property type="nucleotide sequence ID" value="NZ_FOCW01000013.1"/>
</dbReference>
<dbReference type="STRING" id="1121117.SAMN02745977_02444"/>
<dbReference type="EMBL" id="FOCW01000013">
    <property type="protein sequence ID" value="SEN95937.1"/>
    <property type="molecule type" value="Genomic_DNA"/>
</dbReference>
<proteinExistence type="predicted"/>
<dbReference type="AlphaFoldDB" id="A0A1H8KST0"/>
<evidence type="ECO:0000313" key="2">
    <source>
        <dbReference type="Proteomes" id="UP000199531"/>
    </source>
</evidence>
<accession>A0A1H8KST0</accession>
<keyword evidence="2" id="KW-1185">Reference proteome</keyword>
<name>A0A1H8KST0_9BURK</name>
<evidence type="ECO:0000313" key="1">
    <source>
        <dbReference type="EMBL" id="SEN95937.1"/>
    </source>
</evidence>
<dbReference type="Proteomes" id="UP000199531">
    <property type="component" value="Unassembled WGS sequence"/>
</dbReference>